<dbReference type="AlphaFoldDB" id="A0AAD3XGM9"/>
<keyword evidence="2" id="KW-0805">Transcription regulation</keyword>
<proteinExistence type="inferred from homology"/>
<feature type="signal peptide" evidence="4">
    <location>
        <begin position="1"/>
        <end position="20"/>
    </location>
</feature>
<gene>
    <name evidence="5" type="ORF">Nepgr_005723</name>
</gene>
<dbReference type="InterPro" id="IPR038538">
    <property type="entry name" value="MTERF_sf"/>
</dbReference>
<dbReference type="GO" id="GO:0006353">
    <property type="term" value="P:DNA-templated transcription termination"/>
    <property type="evidence" value="ECO:0007669"/>
    <property type="project" value="UniProtKB-KW"/>
</dbReference>
<keyword evidence="2" id="KW-0804">Transcription</keyword>
<dbReference type="Proteomes" id="UP001279734">
    <property type="component" value="Unassembled WGS sequence"/>
</dbReference>
<dbReference type="Gene3D" id="1.25.70.10">
    <property type="entry name" value="Transcription termination factor 3, mitochondrial"/>
    <property type="match status" value="1"/>
</dbReference>
<evidence type="ECO:0000313" key="6">
    <source>
        <dbReference type="Proteomes" id="UP001279734"/>
    </source>
</evidence>
<comment type="similarity">
    <text evidence="1">Belongs to the mTERF family.</text>
</comment>
<keyword evidence="3" id="KW-0809">Transit peptide</keyword>
<dbReference type="FunFam" id="1.25.70.10:FF:000015">
    <property type="entry name" value="Mitochondrial transcription termination factor family protein"/>
    <property type="match status" value="1"/>
</dbReference>
<evidence type="ECO:0000256" key="4">
    <source>
        <dbReference type="SAM" id="SignalP"/>
    </source>
</evidence>
<sequence>MSSSFLTTTAIATLAGYAAARTAGTASSSNRGVPLLNCNFFSLLTQRKLRSLTSFLHLQASPFTGEIRRQLAAALNAASSSSSPIIPQENEQEEQVREVIAEIVRVTGVSEIESIEIASKSPEYAKMLMDSVRELDDLSLWSSWMNERELQGGERTEKLKEESSRLSLKKKLKSIAQDKADDGKIPYLESIGLSLSSASHIARLLSFLTLPSLIHKVKYVKEMFFSGSDDGRIIGKSARSMMLHLSISVNEDVQQTLSFFEKMEARRGGLEMLGSKDSSIRHLIESFPRLLFLSVESHMEPLVEFLKEIGVPRQCVGNVLLLFPPIIFLDIEKDFKPGIRAFQKVNTGGKSFGKMLYKYPWILSRSIQENFDEIFSSLESYKVPEVNIHRAITSFPLLLGCSSSKLTPMVEQFNQLGLKGNKLGKVIAKSPQLLLRKPQEFLKVVTFMQEVGFDKESIGKILGRCPEMFASSIDNTLQKKVKFLSSIGISKHHLPRVIKKYPELFVSDVDRTLLPRLNYLMDAGFSKRDIVSMISRFSPLLGYSIEEVLRPKLEFLVKTMEKPARDAVDYPRYFSYSLEKKIKPRFLVLKGRKVDCSLREMLAKNDDEFATEFMGIGRMFIPPR</sequence>
<protein>
    <submittedName>
        <fullName evidence="5">Uncharacterized protein</fullName>
    </submittedName>
</protein>
<dbReference type="EMBL" id="BSYO01000004">
    <property type="protein sequence ID" value="GMH03884.1"/>
    <property type="molecule type" value="Genomic_DNA"/>
</dbReference>
<dbReference type="PANTHER" id="PTHR13068">
    <property type="entry name" value="CGI-12 PROTEIN-RELATED"/>
    <property type="match status" value="1"/>
</dbReference>
<dbReference type="InterPro" id="IPR003690">
    <property type="entry name" value="MTERF"/>
</dbReference>
<dbReference type="PANTHER" id="PTHR13068:SF3">
    <property type="entry name" value="MITOCHONDRIAL TRANSCRIPTION TERMINATION FACTOR FAMILY PROTEIN"/>
    <property type="match status" value="1"/>
</dbReference>
<evidence type="ECO:0000256" key="2">
    <source>
        <dbReference type="ARBA" id="ARBA00022472"/>
    </source>
</evidence>
<keyword evidence="6" id="KW-1185">Reference proteome</keyword>
<feature type="chain" id="PRO_5042289210" evidence="4">
    <location>
        <begin position="21"/>
        <end position="624"/>
    </location>
</feature>
<reference evidence="5" key="1">
    <citation type="submission" date="2023-05" db="EMBL/GenBank/DDBJ databases">
        <title>Nepenthes gracilis genome sequencing.</title>
        <authorList>
            <person name="Fukushima K."/>
        </authorList>
    </citation>
    <scope>NUCLEOTIDE SEQUENCE</scope>
    <source>
        <strain evidence="5">SING2019-196</strain>
    </source>
</reference>
<accession>A0AAD3XGM9</accession>
<keyword evidence="2" id="KW-0806">Transcription termination</keyword>
<evidence type="ECO:0000256" key="3">
    <source>
        <dbReference type="ARBA" id="ARBA00022946"/>
    </source>
</evidence>
<evidence type="ECO:0000313" key="5">
    <source>
        <dbReference type="EMBL" id="GMH03884.1"/>
    </source>
</evidence>
<name>A0AAD3XGM9_NEPGR</name>
<keyword evidence="4" id="KW-0732">Signal</keyword>
<dbReference type="GO" id="GO:0003676">
    <property type="term" value="F:nucleic acid binding"/>
    <property type="evidence" value="ECO:0007669"/>
    <property type="project" value="InterPro"/>
</dbReference>
<organism evidence="5 6">
    <name type="scientific">Nepenthes gracilis</name>
    <name type="common">Slender pitcher plant</name>
    <dbReference type="NCBI Taxonomy" id="150966"/>
    <lineage>
        <taxon>Eukaryota</taxon>
        <taxon>Viridiplantae</taxon>
        <taxon>Streptophyta</taxon>
        <taxon>Embryophyta</taxon>
        <taxon>Tracheophyta</taxon>
        <taxon>Spermatophyta</taxon>
        <taxon>Magnoliopsida</taxon>
        <taxon>eudicotyledons</taxon>
        <taxon>Gunneridae</taxon>
        <taxon>Pentapetalae</taxon>
        <taxon>Caryophyllales</taxon>
        <taxon>Nepenthaceae</taxon>
        <taxon>Nepenthes</taxon>
    </lineage>
</organism>
<dbReference type="Pfam" id="PF02536">
    <property type="entry name" value="mTERF"/>
    <property type="match status" value="1"/>
</dbReference>
<comment type="caution">
    <text evidence="5">The sequence shown here is derived from an EMBL/GenBank/DDBJ whole genome shotgun (WGS) entry which is preliminary data.</text>
</comment>
<dbReference type="SMART" id="SM00733">
    <property type="entry name" value="Mterf"/>
    <property type="match status" value="10"/>
</dbReference>
<evidence type="ECO:0000256" key="1">
    <source>
        <dbReference type="ARBA" id="ARBA00007692"/>
    </source>
</evidence>